<accession>A0AAN6V8S1</accession>
<name>A0AAN6V8S1_9PEZI</name>
<feature type="compositionally biased region" description="Low complexity" evidence="1">
    <location>
        <begin position="114"/>
        <end position="127"/>
    </location>
</feature>
<dbReference type="GeneID" id="87816076"/>
<protein>
    <recommendedName>
        <fullName evidence="4">DRBM domain-containing protein</fullName>
    </recommendedName>
</protein>
<feature type="compositionally biased region" description="Low complexity" evidence="1">
    <location>
        <begin position="134"/>
        <end position="155"/>
    </location>
</feature>
<reference evidence="2" key="2">
    <citation type="submission" date="2023-05" db="EMBL/GenBank/DDBJ databases">
        <authorList>
            <consortium name="Lawrence Berkeley National Laboratory"/>
            <person name="Steindorff A."/>
            <person name="Hensen N."/>
            <person name="Bonometti L."/>
            <person name="Westerberg I."/>
            <person name="Brannstrom I.O."/>
            <person name="Guillou S."/>
            <person name="Cros-Aarteil S."/>
            <person name="Calhoun S."/>
            <person name="Haridas S."/>
            <person name="Kuo A."/>
            <person name="Mondo S."/>
            <person name="Pangilinan J."/>
            <person name="Riley R."/>
            <person name="Labutti K."/>
            <person name="Andreopoulos B."/>
            <person name="Lipzen A."/>
            <person name="Chen C."/>
            <person name="Yanf M."/>
            <person name="Daum C."/>
            <person name="Ng V."/>
            <person name="Clum A."/>
            <person name="Ohm R."/>
            <person name="Martin F."/>
            <person name="Silar P."/>
            <person name="Natvig D."/>
            <person name="Lalanne C."/>
            <person name="Gautier V."/>
            <person name="Ament-Velasquez S.L."/>
            <person name="Kruys A."/>
            <person name="Hutchinson M.I."/>
            <person name="Powell A.J."/>
            <person name="Barry K."/>
            <person name="Miller A.N."/>
            <person name="Grigoriev I.V."/>
            <person name="Debuchy R."/>
            <person name="Gladieux P."/>
            <person name="Thoren M.H."/>
            <person name="Johannesson H."/>
        </authorList>
    </citation>
    <scope>NUCLEOTIDE SEQUENCE</scope>
    <source>
        <strain evidence="2">CBS 141.50</strain>
    </source>
</reference>
<dbReference type="RefSeq" id="XP_062640354.1">
    <property type="nucleotide sequence ID" value="XM_062779463.1"/>
</dbReference>
<evidence type="ECO:0000313" key="3">
    <source>
        <dbReference type="Proteomes" id="UP001302676"/>
    </source>
</evidence>
<reference evidence="2" key="1">
    <citation type="journal article" date="2023" name="Mol. Phylogenet. Evol.">
        <title>Genome-scale phylogeny and comparative genomics of the fungal order Sordariales.</title>
        <authorList>
            <person name="Hensen N."/>
            <person name="Bonometti L."/>
            <person name="Westerberg I."/>
            <person name="Brannstrom I.O."/>
            <person name="Guillou S."/>
            <person name="Cros-Aarteil S."/>
            <person name="Calhoun S."/>
            <person name="Haridas S."/>
            <person name="Kuo A."/>
            <person name="Mondo S."/>
            <person name="Pangilinan J."/>
            <person name="Riley R."/>
            <person name="LaButti K."/>
            <person name="Andreopoulos B."/>
            <person name="Lipzen A."/>
            <person name="Chen C."/>
            <person name="Yan M."/>
            <person name="Daum C."/>
            <person name="Ng V."/>
            <person name="Clum A."/>
            <person name="Steindorff A."/>
            <person name="Ohm R.A."/>
            <person name="Martin F."/>
            <person name="Silar P."/>
            <person name="Natvig D.O."/>
            <person name="Lalanne C."/>
            <person name="Gautier V."/>
            <person name="Ament-Velasquez S.L."/>
            <person name="Kruys A."/>
            <person name="Hutchinson M.I."/>
            <person name="Powell A.J."/>
            <person name="Barry K."/>
            <person name="Miller A.N."/>
            <person name="Grigoriev I.V."/>
            <person name="Debuchy R."/>
            <person name="Gladieux P."/>
            <person name="Hiltunen Thoren M."/>
            <person name="Johannesson H."/>
        </authorList>
    </citation>
    <scope>NUCLEOTIDE SEQUENCE</scope>
    <source>
        <strain evidence="2">CBS 141.50</strain>
    </source>
</reference>
<feature type="region of interest" description="Disordered" evidence="1">
    <location>
        <begin position="198"/>
        <end position="262"/>
    </location>
</feature>
<proteinExistence type="predicted"/>
<comment type="caution">
    <text evidence="2">The sequence shown here is derived from an EMBL/GenBank/DDBJ whole genome shotgun (WGS) entry which is preliminary data.</text>
</comment>
<evidence type="ECO:0000256" key="1">
    <source>
        <dbReference type="SAM" id="MobiDB-lite"/>
    </source>
</evidence>
<organism evidence="2 3">
    <name type="scientific">Dichotomopilus funicola</name>
    <dbReference type="NCBI Taxonomy" id="1934379"/>
    <lineage>
        <taxon>Eukaryota</taxon>
        <taxon>Fungi</taxon>
        <taxon>Dikarya</taxon>
        <taxon>Ascomycota</taxon>
        <taxon>Pezizomycotina</taxon>
        <taxon>Sordariomycetes</taxon>
        <taxon>Sordariomycetidae</taxon>
        <taxon>Sordariales</taxon>
        <taxon>Chaetomiaceae</taxon>
        <taxon>Dichotomopilus</taxon>
    </lineage>
</organism>
<evidence type="ECO:0008006" key="4">
    <source>
        <dbReference type="Google" id="ProtNLM"/>
    </source>
</evidence>
<gene>
    <name evidence="2" type="ORF">C8A04DRAFT_25178</name>
</gene>
<feature type="compositionally biased region" description="Low complexity" evidence="1">
    <location>
        <begin position="201"/>
        <end position="214"/>
    </location>
</feature>
<dbReference type="EMBL" id="MU853558">
    <property type="protein sequence ID" value="KAK4146983.1"/>
    <property type="molecule type" value="Genomic_DNA"/>
</dbReference>
<keyword evidence="3" id="KW-1185">Reference proteome</keyword>
<sequence>MATPASFDEPLVYRDLREWLEEQERNPKPLSQSLQKALMDFKRAIEPELGDRDWVSLLNLYIQANDGAAPTFTEHPADDNRWTCTCQFVLPATGQELSFPNAESGLSSPPPSSPSNTNTTNTNTTNTANEDDGGASISGAGAGAGANAAAGTGTTPSFSRKKDAKKYAARACVQWLIRGGYMNADGVSTTTISGKAKAKAARAQSQGQSQSQSQDQTQPVTPKKSGAGAGAGGVANKTPKTNGIANVNGTNGGNAEDYDEDHIPPATKRVEDLCKLMGLTIPQYRTSPSPTASSTLPSSTSPGAVSLTAARDFFDGRADFGPDAGLKIPEGLGDVKNVYGRKNATERVAEVVLGWLVGEQERRMRELEEMMGE</sequence>
<dbReference type="Proteomes" id="UP001302676">
    <property type="component" value="Unassembled WGS sequence"/>
</dbReference>
<dbReference type="AlphaFoldDB" id="A0AAN6V8S1"/>
<feature type="region of interest" description="Disordered" evidence="1">
    <location>
        <begin position="98"/>
        <end position="163"/>
    </location>
</feature>
<feature type="compositionally biased region" description="Polar residues" evidence="1">
    <location>
        <begin position="238"/>
        <end position="249"/>
    </location>
</feature>
<evidence type="ECO:0000313" key="2">
    <source>
        <dbReference type="EMBL" id="KAK4146983.1"/>
    </source>
</evidence>